<accession>A0ABY1PS40</accession>
<dbReference type="EMBL" id="FXUG01000001">
    <property type="protein sequence ID" value="SMP44526.1"/>
    <property type="molecule type" value="Genomic_DNA"/>
</dbReference>
<dbReference type="Proteomes" id="UP001158067">
    <property type="component" value="Unassembled WGS sequence"/>
</dbReference>
<keyword evidence="2" id="KW-1185">Reference proteome</keyword>
<gene>
    <name evidence="1" type="ORF">SAMN06265222_1011154</name>
</gene>
<protein>
    <submittedName>
        <fullName evidence="1">Uncharacterized protein</fullName>
    </submittedName>
</protein>
<organism evidence="1 2">
    <name type="scientific">Neorhodopirellula lusitana</name>
    <dbReference type="NCBI Taxonomy" id="445327"/>
    <lineage>
        <taxon>Bacteria</taxon>
        <taxon>Pseudomonadati</taxon>
        <taxon>Planctomycetota</taxon>
        <taxon>Planctomycetia</taxon>
        <taxon>Pirellulales</taxon>
        <taxon>Pirellulaceae</taxon>
        <taxon>Neorhodopirellula</taxon>
    </lineage>
</organism>
<comment type="caution">
    <text evidence="1">The sequence shown here is derived from an EMBL/GenBank/DDBJ whole genome shotgun (WGS) entry which is preliminary data.</text>
</comment>
<evidence type="ECO:0000313" key="2">
    <source>
        <dbReference type="Proteomes" id="UP001158067"/>
    </source>
</evidence>
<name>A0ABY1PS40_9BACT</name>
<reference evidence="1 2" key="1">
    <citation type="submission" date="2017-05" db="EMBL/GenBank/DDBJ databases">
        <authorList>
            <person name="Varghese N."/>
            <person name="Submissions S."/>
        </authorList>
    </citation>
    <scope>NUCLEOTIDE SEQUENCE [LARGE SCALE GENOMIC DNA]</scope>
    <source>
        <strain evidence="1 2">DSM 25457</strain>
    </source>
</reference>
<evidence type="ECO:0000313" key="1">
    <source>
        <dbReference type="EMBL" id="SMP44526.1"/>
    </source>
</evidence>
<proteinExistence type="predicted"/>
<sequence length="190" mass="21005">MKTAINAASVAHNMVFTLGPSAHLGSLATSLGIGTIFGSSGIARFVQGGVVKTFRCTALAFHNSSMKQPWNPSTAELREWALDADSEIPHTDFDLALTWLGDERLYFSLAADDSCPKRRFFLSLLYFMVGHSVRTGFRDRPRPIIDGMIANGDNYSHADIRTWQQRSRELLANPDAFDYDGWCSGRLANA</sequence>